<evidence type="ECO:0000313" key="2">
    <source>
        <dbReference type="EMBL" id="GAV55216.1"/>
    </source>
</evidence>
<dbReference type="EMBL" id="BDGX01000045">
    <property type="protein sequence ID" value="GAV55216.1"/>
    <property type="molecule type" value="Genomic_DNA"/>
</dbReference>
<comment type="caution">
    <text evidence="2">The sequence shown here is derived from an EMBL/GenBank/DDBJ whole genome shotgun (WGS) entry which is preliminary data.</text>
</comment>
<organism evidence="2 3">
    <name type="scientific">Zygosaccharomyces rouxii</name>
    <dbReference type="NCBI Taxonomy" id="4956"/>
    <lineage>
        <taxon>Eukaryota</taxon>
        <taxon>Fungi</taxon>
        <taxon>Dikarya</taxon>
        <taxon>Ascomycota</taxon>
        <taxon>Saccharomycotina</taxon>
        <taxon>Saccharomycetes</taxon>
        <taxon>Saccharomycetales</taxon>
        <taxon>Saccharomycetaceae</taxon>
        <taxon>Zygosaccharomyces</taxon>
    </lineage>
</organism>
<reference evidence="2 3" key="1">
    <citation type="submission" date="2016-08" db="EMBL/GenBank/DDBJ databases">
        <title>Draft genome sequence of allopolyploid Zygosaccharomyces rouxii.</title>
        <authorList>
            <person name="Watanabe J."/>
            <person name="Uehara K."/>
            <person name="Mogi Y."/>
            <person name="Tsukioka Y."/>
        </authorList>
    </citation>
    <scope>NUCLEOTIDE SEQUENCE [LARGE SCALE GENOMIC DNA]</scope>
    <source>
        <strain evidence="2 3">NBRC 110957</strain>
    </source>
</reference>
<dbReference type="AlphaFoldDB" id="A0A1Q3AHL3"/>
<accession>A0A1Q3AHL3</accession>
<protein>
    <submittedName>
        <fullName evidence="2">Uncharacterized protein</fullName>
    </submittedName>
</protein>
<sequence length="80" mass="8930">MSSTSPDRISNKEERTPLTSSSSASTGKTATEQDGRTVTVFELTSEIEKCLKDLEHSLQSNDEKFEKTIKSFESKIKTLE</sequence>
<dbReference type="OrthoDB" id="4066296at2759"/>
<evidence type="ECO:0000313" key="3">
    <source>
        <dbReference type="Proteomes" id="UP000187013"/>
    </source>
</evidence>
<feature type="compositionally biased region" description="Low complexity" evidence="1">
    <location>
        <begin position="17"/>
        <end position="30"/>
    </location>
</feature>
<dbReference type="Proteomes" id="UP000187013">
    <property type="component" value="Unassembled WGS sequence"/>
</dbReference>
<gene>
    <name evidence="2" type="ORF">ZYGR_0AS05400</name>
</gene>
<proteinExistence type="predicted"/>
<feature type="region of interest" description="Disordered" evidence="1">
    <location>
        <begin position="1"/>
        <end position="37"/>
    </location>
</feature>
<name>A0A1Q3AHL3_ZYGRO</name>
<evidence type="ECO:0000256" key="1">
    <source>
        <dbReference type="SAM" id="MobiDB-lite"/>
    </source>
</evidence>